<keyword evidence="2" id="KW-1185">Reference proteome</keyword>
<protein>
    <submittedName>
        <fullName evidence="1">Uncharacterized protein</fullName>
    </submittedName>
</protein>
<evidence type="ECO:0000313" key="1">
    <source>
        <dbReference type="EMBL" id="KAF2475464.1"/>
    </source>
</evidence>
<organism evidence="1 2">
    <name type="scientific">Lindgomyces ingoldianus</name>
    <dbReference type="NCBI Taxonomy" id="673940"/>
    <lineage>
        <taxon>Eukaryota</taxon>
        <taxon>Fungi</taxon>
        <taxon>Dikarya</taxon>
        <taxon>Ascomycota</taxon>
        <taxon>Pezizomycotina</taxon>
        <taxon>Dothideomycetes</taxon>
        <taxon>Pleosporomycetidae</taxon>
        <taxon>Pleosporales</taxon>
        <taxon>Lindgomycetaceae</taxon>
        <taxon>Lindgomyces</taxon>
    </lineage>
</organism>
<dbReference type="EMBL" id="MU003496">
    <property type="protein sequence ID" value="KAF2475464.1"/>
    <property type="molecule type" value="Genomic_DNA"/>
</dbReference>
<gene>
    <name evidence="1" type="ORF">BDR25DRAFT_340208</name>
</gene>
<accession>A0ACB6R879</accession>
<comment type="caution">
    <text evidence="1">The sequence shown here is derived from an EMBL/GenBank/DDBJ whole genome shotgun (WGS) entry which is preliminary data.</text>
</comment>
<evidence type="ECO:0000313" key="2">
    <source>
        <dbReference type="Proteomes" id="UP000799755"/>
    </source>
</evidence>
<sequence length="577" mass="62445">MTSPMLDSRSPRVLDPHKKAHFSLHISDRITKNDSSVPTYSAVKYNHKPPQASSTRNATLTSSSTDSYELRLEDKDGRKDTDLFTFTGQKTAPKKSYILLFDPSSQKCTLEPLSSTYTFNLQSRNATDISSSHPKIFPRKQKDSDEDASGDVDDLFDMGVGDDNDDPDPNNPYDFRHFLQKGKDKEKRGYESEYHQSSPDYRTGTGSALNTPLLPPRKSAPSIISSTAVKPRTTQQRQSSSAPKPRKRKSPDADPFVQRKPTTKKQQPQPAPTVRLDRRASTRVPDPTPTSKSNSTFNLTTKPARKPLPKSQHVSSKIKSAELVHSSDESDIDADGSIDSSHSPHRNHNQNHDPPPHRLHSSPDVDADGDFDSDDNNTGTGALEIEVPDSHSRPSRSALKSLGLGQNLGLSGLGYLKSPSNGPISLATAASSVEGSPNPGFTPGRPGSRIPGRRAGAGGRYGHADGGDDDGVIDFGNLGGGASGGDGESDEEDGGYVEDQEDDDEDEDEGVDDRDVEPMDIGPPAQPSTTQQQQQQPGVGRKMSEGGLVVEEDEDDPLYKVMMEGLAGTSSEESEEE</sequence>
<name>A0ACB6R879_9PLEO</name>
<dbReference type="Proteomes" id="UP000799755">
    <property type="component" value="Unassembled WGS sequence"/>
</dbReference>
<reference evidence="1" key="1">
    <citation type="journal article" date="2020" name="Stud. Mycol.">
        <title>101 Dothideomycetes genomes: a test case for predicting lifestyles and emergence of pathogens.</title>
        <authorList>
            <person name="Haridas S."/>
            <person name="Albert R."/>
            <person name="Binder M."/>
            <person name="Bloem J."/>
            <person name="Labutti K."/>
            <person name="Salamov A."/>
            <person name="Andreopoulos B."/>
            <person name="Baker S."/>
            <person name="Barry K."/>
            <person name="Bills G."/>
            <person name="Bluhm B."/>
            <person name="Cannon C."/>
            <person name="Castanera R."/>
            <person name="Culley D."/>
            <person name="Daum C."/>
            <person name="Ezra D."/>
            <person name="Gonzalez J."/>
            <person name="Henrissat B."/>
            <person name="Kuo A."/>
            <person name="Liang C."/>
            <person name="Lipzen A."/>
            <person name="Lutzoni F."/>
            <person name="Magnuson J."/>
            <person name="Mondo S."/>
            <person name="Nolan M."/>
            <person name="Ohm R."/>
            <person name="Pangilinan J."/>
            <person name="Park H.-J."/>
            <person name="Ramirez L."/>
            <person name="Alfaro M."/>
            <person name="Sun H."/>
            <person name="Tritt A."/>
            <person name="Yoshinaga Y."/>
            <person name="Zwiers L.-H."/>
            <person name="Turgeon B."/>
            <person name="Goodwin S."/>
            <person name="Spatafora J."/>
            <person name="Crous P."/>
            <person name="Grigoriev I."/>
        </authorList>
    </citation>
    <scope>NUCLEOTIDE SEQUENCE</scope>
    <source>
        <strain evidence="1">ATCC 200398</strain>
    </source>
</reference>
<proteinExistence type="predicted"/>